<evidence type="ECO:0000256" key="2">
    <source>
        <dbReference type="ARBA" id="ARBA00022603"/>
    </source>
</evidence>
<evidence type="ECO:0000313" key="5">
    <source>
        <dbReference type="EMBL" id="PXX82132.1"/>
    </source>
</evidence>
<dbReference type="InterPro" id="IPR051259">
    <property type="entry name" value="rRNA_Methyltransferase"/>
</dbReference>
<evidence type="ECO:0000259" key="4">
    <source>
        <dbReference type="SMART" id="SM00967"/>
    </source>
</evidence>
<dbReference type="OrthoDB" id="9794400at2"/>
<dbReference type="AlphaFoldDB" id="A0A318KZT7"/>
<dbReference type="InterPro" id="IPR029026">
    <property type="entry name" value="tRNA_m1G_MTases_N"/>
</dbReference>
<dbReference type="PANTHER" id="PTHR43191">
    <property type="entry name" value="RRNA METHYLTRANSFERASE 3"/>
    <property type="match status" value="1"/>
</dbReference>
<comment type="caution">
    <text evidence="5">The sequence shown here is derived from an EMBL/GenBank/DDBJ whole genome shotgun (WGS) entry which is preliminary data.</text>
</comment>
<keyword evidence="6" id="KW-1185">Reference proteome</keyword>
<evidence type="ECO:0000256" key="1">
    <source>
        <dbReference type="ARBA" id="ARBA00007228"/>
    </source>
</evidence>
<dbReference type="InterPro" id="IPR001537">
    <property type="entry name" value="SpoU_MeTrfase"/>
</dbReference>
<dbReference type="Pfam" id="PF22435">
    <property type="entry name" value="MRM3-like_sub_bind"/>
    <property type="match status" value="1"/>
</dbReference>
<gene>
    <name evidence="5" type="ORF">DFR34_101367</name>
</gene>
<dbReference type="InterPro" id="IPR029028">
    <property type="entry name" value="Alpha/beta_knot_MTases"/>
</dbReference>
<dbReference type="Proteomes" id="UP000247555">
    <property type="component" value="Unassembled WGS sequence"/>
</dbReference>
<dbReference type="Pfam" id="PF00588">
    <property type="entry name" value="SpoU_methylase"/>
    <property type="match status" value="1"/>
</dbReference>
<name>A0A318KZT7_9NEIS</name>
<feature type="domain" description="RNA 2-O ribose methyltransferase substrate binding" evidence="4">
    <location>
        <begin position="34"/>
        <end position="109"/>
    </location>
</feature>
<dbReference type="EMBL" id="QJKI01000001">
    <property type="protein sequence ID" value="PXX82132.1"/>
    <property type="molecule type" value="Genomic_DNA"/>
</dbReference>
<evidence type="ECO:0000256" key="3">
    <source>
        <dbReference type="ARBA" id="ARBA00022679"/>
    </source>
</evidence>
<dbReference type="SUPFAM" id="SSF55315">
    <property type="entry name" value="L30e-like"/>
    <property type="match status" value="1"/>
</dbReference>
<proteinExistence type="inferred from homology"/>
<protein>
    <submittedName>
        <fullName evidence="5">TrmH family RNA methyltransferase</fullName>
    </submittedName>
</protein>
<dbReference type="Gene3D" id="3.40.1280.10">
    <property type="match status" value="1"/>
</dbReference>
<dbReference type="GO" id="GO:0003723">
    <property type="term" value="F:RNA binding"/>
    <property type="evidence" value="ECO:0007669"/>
    <property type="project" value="InterPro"/>
</dbReference>
<evidence type="ECO:0000313" key="6">
    <source>
        <dbReference type="Proteomes" id="UP000247555"/>
    </source>
</evidence>
<dbReference type="GO" id="GO:0006396">
    <property type="term" value="P:RNA processing"/>
    <property type="evidence" value="ECO:0007669"/>
    <property type="project" value="InterPro"/>
</dbReference>
<dbReference type="GO" id="GO:0032259">
    <property type="term" value="P:methylation"/>
    <property type="evidence" value="ECO:0007669"/>
    <property type="project" value="UniProtKB-KW"/>
</dbReference>
<dbReference type="InterPro" id="IPR029064">
    <property type="entry name" value="Ribosomal_eL30-like_sf"/>
</dbReference>
<dbReference type="PANTHER" id="PTHR43191:SF2">
    <property type="entry name" value="RRNA METHYLTRANSFERASE 3, MITOCHONDRIAL"/>
    <property type="match status" value="1"/>
</dbReference>
<dbReference type="RefSeq" id="WP_110389417.1">
    <property type="nucleotide sequence ID" value="NZ_QJKI01000001.1"/>
</dbReference>
<dbReference type="GO" id="GO:0008173">
    <property type="term" value="F:RNA methyltransferase activity"/>
    <property type="evidence" value="ECO:0007669"/>
    <property type="project" value="InterPro"/>
</dbReference>
<dbReference type="GO" id="GO:0005737">
    <property type="term" value="C:cytoplasm"/>
    <property type="evidence" value="ECO:0007669"/>
    <property type="project" value="UniProtKB-ARBA"/>
</dbReference>
<accession>A0A318KZT7</accession>
<keyword evidence="2 5" id="KW-0489">Methyltransferase</keyword>
<organism evidence="5 6">
    <name type="scientific">Rivihabitans pingtungensis</name>
    <dbReference type="NCBI Taxonomy" id="1054498"/>
    <lineage>
        <taxon>Bacteria</taxon>
        <taxon>Pseudomonadati</taxon>
        <taxon>Pseudomonadota</taxon>
        <taxon>Betaproteobacteria</taxon>
        <taxon>Neisseriales</taxon>
        <taxon>Aquaspirillaceae</taxon>
        <taxon>Rivihabitans</taxon>
    </lineage>
</organism>
<dbReference type="Gene3D" id="3.30.1330.30">
    <property type="match status" value="1"/>
</dbReference>
<reference evidence="5 6" key="1">
    <citation type="submission" date="2018-05" db="EMBL/GenBank/DDBJ databases">
        <title>Genomic Encyclopedia of Type Strains, Phase IV (KMG-IV): sequencing the most valuable type-strain genomes for metagenomic binning, comparative biology and taxonomic classification.</title>
        <authorList>
            <person name="Goeker M."/>
        </authorList>
    </citation>
    <scope>NUCLEOTIDE SEQUENCE [LARGE SCALE GENOMIC DNA]</scope>
    <source>
        <strain evidence="5 6">DSM 29661</strain>
    </source>
</reference>
<sequence>MYLNPILSTQNEHIKALARLVAKPAERRARGQLLLEGIHLLDAALNHGLAVDEVLVQSRALAHPEVSALLARLPASCRGHEVSEAVMAKLSSLNTPPELVAVIPTPAAAAPDADDSLLLLDAVQDPGNLGAILRTAAAAGVRQVWLSPQCADPWSAKVLRAGMGAHFAVALHTDAELTRVLAEFNGPAIVTSLDATQSLYALDLRQPCAFVFGNEGAGVSAPVLARASHPVRIPMPGVAESLNVAAAVAVCLFEQVRQRLPD</sequence>
<dbReference type="SUPFAM" id="SSF75217">
    <property type="entry name" value="alpha/beta knot"/>
    <property type="match status" value="1"/>
</dbReference>
<dbReference type="SMART" id="SM00967">
    <property type="entry name" value="SpoU_sub_bind"/>
    <property type="match status" value="1"/>
</dbReference>
<dbReference type="CDD" id="cd18095">
    <property type="entry name" value="SpoU-like_rRNA-MTase"/>
    <property type="match status" value="1"/>
</dbReference>
<keyword evidence="3 5" id="KW-0808">Transferase</keyword>
<dbReference type="InterPro" id="IPR013123">
    <property type="entry name" value="SpoU_subst-bd"/>
</dbReference>
<dbReference type="InterPro" id="IPR053888">
    <property type="entry name" value="MRM3-like_sub_bind"/>
</dbReference>
<comment type="similarity">
    <text evidence="1">Belongs to the class IV-like SAM-binding methyltransferase superfamily. RNA methyltransferase TrmH family.</text>
</comment>